<name>A0ABT8XKK3_9HYPH</name>
<protein>
    <recommendedName>
        <fullName evidence="5">DUF3618 domain-containing protein</fullName>
    </recommendedName>
</protein>
<evidence type="ECO:0000313" key="4">
    <source>
        <dbReference type="Proteomes" id="UP001177080"/>
    </source>
</evidence>
<evidence type="ECO:0008006" key="5">
    <source>
        <dbReference type="Google" id="ProtNLM"/>
    </source>
</evidence>
<evidence type="ECO:0000256" key="1">
    <source>
        <dbReference type="SAM" id="Coils"/>
    </source>
</evidence>
<dbReference type="RefSeq" id="WP_244763845.1">
    <property type="nucleotide sequence ID" value="NZ_JALJCJ010000009.1"/>
</dbReference>
<comment type="caution">
    <text evidence="3">The sequence shown here is derived from an EMBL/GenBank/DDBJ whole genome shotgun (WGS) entry which is preliminary data.</text>
</comment>
<proteinExistence type="predicted"/>
<evidence type="ECO:0000256" key="2">
    <source>
        <dbReference type="SAM" id="MobiDB-lite"/>
    </source>
</evidence>
<evidence type="ECO:0000313" key="3">
    <source>
        <dbReference type="EMBL" id="MDO6124257.1"/>
    </source>
</evidence>
<gene>
    <name evidence="3" type="ORF">GB928_023965</name>
</gene>
<dbReference type="EMBL" id="WHSC02000011">
    <property type="protein sequence ID" value="MDO6124257.1"/>
    <property type="molecule type" value="Genomic_DNA"/>
</dbReference>
<accession>A0ABT8XKK3</accession>
<dbReference type="Proteomes" id="UP001177080">
    <property type="component" value="Unassembled WGS sequence"/>
</dbReference>
<feature type="coiled-coil region" evidence="1">
    <location>
        <begin position="40"/>
        <end position="67"/>
    </location>
</feature>
<feature type="region of interest" description="Disordered" evidence="2">
    <location>
        <begin position="1"/>
        <end position="23"/>
    </location>
</feature>
<reference evidence="3" key="1">
    <citation type="submission" date="2022-04" db="EMBL/GenBank/DDBJ databases">
        <title>Shinella lacus sp. nov., a novel member of the genus Shinella from water.</title>
        <authorList>
            <person name="Deng Y."/>
        </authorList>
    </citation>
    <scope>NUCLEOTIDE SEQUENCE</scope>
    <source>
        <strain evidence="3">JCM 31239</strain>
    </source>
</reference>
<keyword evidence="1" id="KW-0175">Coiled coil</keyword>
<organism evidence="3 4">
    <name type="scientific">Shinella curvata</name>
    <dbReference type="NCBI Taxonomy" id="1817964"/>
    <lineage>
        <taxon>Bacteria</taxon>
        <taxon>Pseudomonadati</taxon>
        <taxon>Pseudomonadota</taxon>
        <taxon>Alphaproteobacteria</taxon>
        <taxon>Hyphomicrobiales</taxon>
        <taxon>Rhizobiaceae</taxon>
        <taxon>Shinella</taxon>
    </lineage>
</organism>
<keyword evidence="4" id="KW-1185">Reference proteome</keyword>
<sequence length="125" mass="13718">MTDIRAKGFESPSHLQEHLDELDEERAISKDRPAPAAEGKKSAEQEIAALRAEIAELKAKLSTIRAQTESVAAPVTESEVRPWLRIAATVAMTYLLGRIVQRLRLGASGAAAVPMIAAQLDRRFW</sequence>